<comment type="caution">
    <text evidence="2">The sequence shown here is derived from an EMBL/GenBank/DDBJ whole genome shotgun (WGS) entry which is preliminary data.</text>
</comment>
<gene>
    <name evidence="2" type="ORF">ACFQ45_12345</name>
</gene>
<accession>A0ABW4B465</accession>
<evidence type="ECO:0000313" key="3">
    <source>
        <dbReference type="Proteomes" id="UP001597059"/>
    </source>
</evidence>
<feature type="compositionally biased region" description="Polar residues" evidence="1">
    <location>
        <begin position="7"/>
        <end position="20"/>
    </location>
</feature>
<name>A0ABW4B465_9GAMM</name>
<evidence type="ECO:0000313" key="2">
    <source>
        <dbReference type="EMBL" id="MFD1384165.1"/>
    </source>
</evidence>
<reference evidence="3" key="1">
    <citation type="journal article" date="2019" name="Int. J. Syst. Evol. Microbiol.">
        <title>The Global Catalogue of Microorganisms (GCM) 10K type strain sequencing project: providing services to taxonomists for standard genome sequencing and annotation.</title>
        <authorList>
            <consortium name="The Broad Institute Genomics Platform"/>
            <consortium name="The Broad Institute Genome Sequencing Center for Infectious Disease"/>
            <person name="Wu L."/>
            <person name="Ma J."/>
        </authorList>
    </citation>
    <scope>NUCLEOTIDE SEQUENCE [LARGE SCALE GENOMIC DNA]</scope>
    <source>
        <strain evidence="3">JCM 30774</strain>
    </source>
</reference>
<feature type="region of interest" description="Disordered" evidence="1">
    <location>
        <begin position="1"/>
        <end position="24"/>
    </location>
</feature>
<sequence>MKDNLIQFPSNAKQSVSKTQAPMEAPVENLDVSQSELDALRHAFDEARKQWPLEMAELPEQNRKCAHSTKR</sequence>
<organism evidence="2 3">
    <name type="scientific">Rhodanobacter aciditrophus</name>
    <dbReference type="NCBI Taxonomy" id="1623218"/>
    <lineage>
        <taxon>Bacteria</taxon>
        <taxon>Pseudomonadati</taxon>
        <taxon>Pseudomonadota</taxon>
        <taxon>Gammaproteobacteria</taxon>
        <taxon>Lysobacterales</taxon>
        <taxon>Rhodanobacteraceae</taxon>
        <taxon>Rhodanobacter</taxon>
    </lineage>
</organism>
<proteinExistence type="predicted"/>
<protein>
    <submittedName>
        <fullName evidence="2">Uncharacterized protein</fullName>
    </submittedName>
</protein>
<dbReference type="Proteomes" id="UP001597059">
    <property type="component" value="Unassembled WGS sequence"/>
</dbReference>
<dbReference type="RefSeq" id="WP_377368132.1">
    <property type="nucleotide sequence ID" value="NZ_JBHTMN010000014.1"/>
</dbReference>
<evidence type="ECO:0000256" key="1">
    <source>
        <dbReference type="SAM" id="MobiDB-lite"/>
    </source>
</evidence>
<keyword evidence="3" id="KW-1185">Reference proteome</keyword>
<dbReference type="EMBL" id="JBHTMN010000014">
    <property type="protein sequence ID" value="MFD1384165.1"/>
    <property type="molecule type" value="Genomic_DNA"/>
</dbReference>